<sequence>MQYVKILYAAVLFLTAWSCSGQTAQQPNIVFISVDDLRPQLGCYGFDYMNTPNLDKLASQSTVFKNHFTQVPTCGASRYSMLTGKYPTHPSELRNNVIVEKITNQKSSNQPETFIHLLKKNGYYTSGIGKISHSADGYVYGYNEPVSKQRELPLSWDTLQFDTGPWETGWDAFFAYSGGQSRTTLQKKVKPYEMASVPDSGYPDGLTANLSIKELTRLKKLNRPFFLGVGFLKPHLPFNAPSQYWNLYQKNNIPLSPNPEAPENVNSTALTNSGEFNNGYQKAEEHPSAEHPVSKEYARRLRHAYFAAISYIDAQIGKVISELDRLNLTENTIIIVWGDHGWHLGDHSIWGKHTLFERALKSALIIKMPGTSKSGKIADGLVESIDIYPTLCELCNINPPEDLDGSSLVPLLNGSTAKEKKAALGFWHNGYTVRNENFRLMYFPKEKENEFALFNHQNDPYETTNIADSHPEIVQEMKLLLKPFNE</sequence>
<dbReference type="EMBL" id="QEWP01000003">
    <property type="protein sequence ID" value="PWE00386.1"/>
    <property type="molecule type" value="Genomic_DNA"/>
</dbReference>
<dbReference type="Gene3D" id="3.40.720.10">
    <property type="entry name" value="Alkaline Phosphatase, subunit A"/>
    <property type="match status" value="1"/>
</dbReference>
<dbReference type="OrthoDB" id="9763552at2"/>
<dbReference type="PANTHER" id="PTHR45953:SF1">
    <property type="entry name" value="IDURONATE 2-SULFATASE"/>
    <property type="match status" value="1"/>
</dbReference>
<keyword evidence="5" id="KW-0378">Hydrolase</keyword>
<protein>
    <submittedName>
        <fullName evidence="9">Sulfatase</fullName>
    </submittedName>
</protein>
<keyword evidence="4 7" id="KW-0732">Signal</keyword>
<evidence type="ECO:0000256" key="3">
    <source>
        <dbReference type="ARBA" id="ARBA00022723"/>
    </source>
</evidence>
<dbReference type="InterPro" id="IPR017850">
    <property type="entry name" value="Alkaline_phosphatase_core_sf"/>
</dbReference>
<dbReference type="InterPro" id="IPR000917">
    <property type="entry name" value="Sulfatase_N"/>
</dbReference>
<dbReference type="InterPro" id="IPR035874">
    <property type="entry name" value="IDS"/>
</dbReference>
<evidence type="ECO:0000256" key="4">
    <source>
        <dbReference type="ARBA" id="ARBA00022729"/>
    </source>
</evidence>
<organism evidence="9 10">
    <name type="scientific">Marinilabilia rubra</name>
    <dbReference type="NCBI Taxonomy" id="2162893"/>
    <lineage>
        <taxon>Bacteria</taxon>
        <taxon>Pseudomonadati</taxon>
        <taxon>Bacteroidota</taxon>
        <taxon>Bacteroidia</taxon>
        <taxon>Marinilabiliales</taxon>
        <taxon>Marinilabiliaceae</taxon>
        <taxon>Marinilabilia</taxon>
    </lineage>
</organism>
<evidence type="ECO:0000259" key="8">
    <source>
        <dbReference type="Pfam" id="PF00884"/>
    </source>
</evidence>
<comment type="similarity">
    <text evidence="2">Belongs to the sulfatase family.</text>
</comment>
<comment type="caution">
    <text evidence="9">The sequence shown here is derived from an EMBL/GenBank/DDBJ whole genome shotgun (WGS) entry which is preliminary data.</text>
</comment>
<dbReference type="CDD" id="cd16030">
    <property type="entry name" value="iduronate-2-sulfatase"/>
    <property type="match status" value="1"/>
</dbReference>
<dbReference type="GO" id="GO:0004423">
    <property type="term" value="F:iduronate-2-sulfatase activity"/>
    <property type="evidence" value="ECO:0007669"/>
    <property type="project" value="InterPro"/>
</dbReference>
<proteinExistence type="inferred from homology"/>
<reference evidence="9 10" key="1">
    <citation type="submission" date="2018-05" db="EMBL/GenBank/DDBJ databases">
        <title>Marinilabilia rubrum sp. nov., isolated from saltern sediment.</title>
        <authorList>
            <person name="Zhang R."/>
        </authorList>
    </citation>
    <scope>NUCLEOTIDE SEQUENCE [LARGE SCALE GENOMIC DNA]</scope>
    <source>
        <strain evidence="9 10">WTE16</strain>
    </source>
</reference>
<evidence type="ECO:0000313" key="9">
    <source>
        <dbReference type="EMBL" id="PWE00386.1"/>
    </source>
</evidence>
<evidence type="ECO:0000256" key="1">
    <source>
        <dbReference type="ARBA" id="ARBA00001913"/>
    </source>
</evidence>
<dbReference type="Pfam" id="PF00884">
    <property type="entry name" value="Sulfatase"/>
    <property type="match status" value="1"/>
</dbReference>
<feature type="chain" id="PRO_5015594204" evidence="7">
    <location>
        <begin position="25"/>
        <end position="486"/>
    </location>
</feature>
<dbReference type="Proteomes" id="UP000244956">
    <property type="component" value="Unassembled WGS sequence"/>
</dbReference>
<evidence type="ECO:0000313" key="10">
    <source>
        <dbReference type="Proteomes" id="UP000244956"/>
    </source>
</evidence>
<evidence type="ECO:0000256" key="7">
    <source>
        <dbReference type="SAM" id="SignalP"/>
    </source>
</evidence>
<dbReference type="PANTHER" id="PTHR45953">
    <property type="entry name" value="IDURONATE 2-SULFATASE"/>
    <property type="match status" value="1"/>
</dbReference>
<feature type="domain" description="Sulfatase N-terminal" evidence="8">
    <location>
        <begin position="27"/>
        <end position="396"/>
    </location>
</feature>
<name>A0A2U2BBE7_9BACT</name>
<dbReference type="GO" id="GO:0005737">
    <property type="term" value="C:cytoplasm"/>
    <property type="evidence" value="ECO:0007669"/>
    <property type="project" value="TreeGrafter"/>
</dbReference>
<keyword evidence="6" id="KW-0106">Calcium</keyword>
<keyword evidence="3" id="KW-0479">Metal-binding</keyword>
<dbReference type="SUPFAM" id="SSF53649">
    <property type="entry name" value="Alkaline phosphatase-like"/>
    <property type="match status" value="1"/>
</dbReference>
<dbReference type="RefSeq" id="WP_109263425.1">
    <property type="nucleotide sequence ID" value="NZ_QEWP01000003.1"/>
</dbReference>
<dbReference type="GO" id="GO:0046872">
    <property type="term" value="F:metal ion binding"/>
    <property type="evidence" value="ECO:0007669"/>
    <property type="project" value="UniProtKB-KW"/>
</dbReference>
<gene>
    <name evidence="9" type="ORF">DDZ16_05460</name>
</gene>
<keyword evidence="10" id="KW-1185">Reference proteome</keyword>
<dbReference type="AlphaFoldDB" id="A0A2U2BBE7"/>
<feature type="signal peptide" evidence="7">
    <location>
        <begin position="1"/>
        <end position="24"/>
    </location>
</feature>
<evidence type="ECO:0000256" key="2">
    <source>
        <dbReference type="ARBA" id="ARBA00008779"/>
    </source>
</evidence>
<evidence type="ECO:0000256" key="6">
    <source>
        <dbReference type="ARBA" id="ARBA00022837"/>
    </source>
</evidence>
<comment type="cofactor">
    <cofactor evidence="1">
        <name>Ca(2+)</name>
        <dbReference type="ChEBI" id="CHEBI:29108"/>
    </cofactor>
</comment>
<accession>A0A2U2BBE7</accession>
<evidence type="ECO:0000256" key="5">
    <source>
        <dbReference type="ARBA" id="ARBA00022801"/>
    </source>
</evidence>